<dbReference type="Gene3D" id="3.30.40.10">
    <property type="entry name" value="Zinc/RING finger domain, C3HC4 (zinc finger)"/>
    <property type="match status" value="1"/>
</dbReference>
<dbReference type="InterPro" id="IPR052440">
    <property type="entry name" value="Trans_Reg/Chrom_Remod"/>
</dbReference>
<dbReference type="Pfam" id="PF13771">
    <property type="entry name" value="zf-HC5HC2H"/>
    <property type="match status" value="1"/>
</dbReference>
<evidence type="ECO:0000313" key="10">
    <source>
        <dbReference type="Proteomes" id="UP000886611"/>
    </source>
</evidence>
<dbReference type="InterPro" id="IPR034732">
    <property type="entry name" value="EPHD"/>
</dbReference>
<feature type="region of interest" description="Disordered" evidence="6">
    <location>
        <begin position="413"/>
        <end position="446"/>
    </location>
</feature>
<feature type="compositionally biased region" description="Acidic residues" evidence="6">
    <location>
        <begin position="1203"/>
        <end position="1217"/>
    </location>
</feature>
<feature type="region of interest" description="Disordered" evidence="6">
    <location>
        <begin position="834"/>
        <end position="874"/>
    </location>
</feature>
<feature type="compositionally biased region" description="Polar residues" evidence="6">
    <location>
        <begin position="251"/>
        <end position="264"/>
    </location>
</feature>
<feature type="non-terminal residue" evidence="9">
    <location>
        <position position="1351"/>
    </location>
</feature>
<keyword evidence="4" id="KW-0862">Zinc</keyword>
<dbReference type="GO" id="GO:0005509">
    <property type="term" value="F:calcium ion binding"/>
    <property type="evidence" value="ECO:0007669"/>
    <property type="project" value="InterPro"/>
</dbReference>
<feature type="compositionally biased region" description="Polar residues" evidence="6">
    <location>
        <begin position="414"/>
        <end position="424"/>
    </location>
</feature>
<feature type="non-terminal residue" evidence="9">
    <location>
        <position position="1"/>
    </location>
</feature>
<proteinExistence type="predicted"/>
<protein>
    <submittedName>
        <fullName evidence="9">TCF20 factor</fullName>
    </submittedName>
</protein>
<organism evidence="9 10">
    <name type="scientific">Polypterus senegalus</name>
    <name type="common">Senegal bichir</name>
    <dbReference type="NCBI Taxonomy" id="55291"/>
    <lineage>
        <taxon>Eukaryota</taxon>
        <taxon>Metazoa</taxon>
        <taxon>Chordata</taxon>
        <taxon>Craniata</taxon>
        <taxon>Vertebrata</taxon>
        <taxon>Euteleostomi</taxon>
        <taxon>Actinopterygii</taxon>
        <taxon>Polypteriformes</taxon>
        <taxon>Polypteridae</taxon>
        <taxon>Polypterus</taxon>
    </lineage>
</organism>
<feature type="region of interest" description="Disordered" evidence="6">
    <location>
        <begin position="474"/>
        <end position="495"/>
    </location>
</feature>
<dbReference type="GO" id="GO:0005634">
    <property type="term" value="C:nucleus"/>
    <property type="evidence" value="ECO:0007669"/>
    <property type="project" value="TreeGrafter"/>
</dbReference>
<feature type="compositionally biased region" description="Basic residues" evidence="6">
    <location>
        <begin position="682"/>
        <end position="692"/>
    </location>
</feature>
<evidence type="ECO:0000256" key="6">
    <source>
        <dbReference type="SAM" id="MobiDB-lite"/>
    </source>
</evidence>
<dbReference type="EMBL" id="JAATIS010004753">
    <property type="protein sequence ID" value="KAG2460701.1"/>
    <property type="molecule type" value="Genomic_DNA"/>
</dbReference>
<dbReference type="InterPro" id="IPR013083">
    <property type="entry name" value="Znf_RING/FYVE/PHD"/>
</dbReference>
<gene>
    <name evidence="9" type="primary">Tcf20_1</name>
    <name evidence="9" type="ORF">GTO96_0011652</name>
</gene>
<evidence type="ECO:0000256" key="2">
    <source>
        <dbReference type="ARBA" id="ARBA00022723"/>
    </source>
</evidence>
<feature type="region of interest" description="Disordered" evidence="6">
    <location>
        <begin position="213"/>
        <end position="237"/>
    </location>
</feature>
<dbReference type="PANTHER" id="PTHR14955">
    <property type="entry name" value="RETINOIC ACID INDUCED 1/TRANSCRIPTION FACTOR 20"/>
    <property type="match status" value="1"/>
</dbReference>
<feature type="compositionally biased region" description="Polar residues" evidence="6">
    <location>
        <begin position="311"/>
        <end position="324"/>
    </location>
</feature>
<evidence type="ECO:0000256" key="4">
    <source>
        <dbReference type="ARBA" id="ARBA00022833"/>
    </source>
</evidence>
<keyword evidence="5" id="KW-0106">Calcium</keyword>
<evidence type="ECO:0000313" key="9">
    <source>
        <dbReference type="EMBL" id="KAG2460701.1"/>
    </source>
</evidence>
<keyword evidence="1" id="KW-0597">Phosphoprotein</keyword>
<feature type="region of interest" description="Disordered" evidence="6">
    <location>
        <begin position="664"/>
        <end position="695"/>
    </location>
</feature>
<feature type="region of interest" description="Disordered" evidence="6">
    <location>
        <begin position="887"/>
        <end position="912"/>
    </location>
</feature>
<keyword evidence="10" id="KW-1185">Reference proteome</keyword>
<name>A0A8X7X3J5_POLSE</name>
<keyword evidence="3" id="KW-0863">Zinc-finger</keyword>
<dbReference type="PANTHER" id="PTHR14955:SF8">
    <property type="entry name" value="SI:CH211-165G14.1-RELATED"/>
    <property type="match status" value="1"/>
</dbReference>
<dbReference type="Gene3D" id="1.10.238.10">
    <property type="entry name" value="EF-hand"/>
    <property type="match status" value="1"/>
</dbReference>
<feature type="domain" description="PHD-type" evidence="8">
    <location>
        <begin position="891"/>
        <end position="1028"/>
    </location>
</feature>
<feature type="region of interest" description="Disordered" evidence="6">
    <location>
        <begin position="1046"/>
        <end position="1079"/>
    </location>
</feature>
<dbReference type="InterPro" id="IPR011992">
    <property type="entry name" value="EF-hand-dom_pair"/>
</dbReference>
<dbReference type="SUPFAM" id="SSF47473">
    <property type="entry name" value="EF-hand"/>
    <property type="match status" value="1"/>
</dbReference>
<dbReference type="InterPro" id="IPR018247">
    <property type="entry name" value="EF_Hand_1_Ca_BS"/>
</dbReference>
<comment type="caution">
    <text evidence="9">The sequence shown here is derived from an EMBL/GenBank/DDBJ whole genome shotgun (WGS) entry which is preliminary data.</text>
</comment>
<feature type="domain" description="EF-hand" evidence="7">
    <location>
        <begin position="1121"/>
        <end position="1156"/>
    </location>
</feature>
<evidence type="ECO:0000256" key="5">
    <source>
        <dbReference type="ARBA" id="ARBA00022837"/>
    </source>
</evidence>
<dbReference type="Proteomes" id="UP000886611">
    <property type="component" value="Unassembled WGS sequence"/>
</dbReference>
<keyword evidence="2" id="KW-0479">Metal-binding</keyword>
<feature type="region of interest" description="Disordered" evidence="6">
    <location>
        <begin position="1198"/>
        <end position="1217"/>
    </location>
</feature>
<evidence type="ECO:0000259" key="7">
    <source>
        <dbReference type="PROSITE" id="PS50222"/>
    </source>
</evidence>
<sequence length="1351" mass="148502">METPAPEQADGLHLQQDISHGLPSAFELSRKLRDAPCNGSALDALHMPFNKPNWYGINSGNKAVFQDPAPQNDQVQPDDAFSNTTVTLSYVNRSHIFSPHQSIGQLSPLCAPTVNGKLHAAPYEPNMPVSPQYEVPGRDQWDTNRGIWKDVSAYESVPSSSQPGLALAESSVPTTCQKESDRALHRLEESVCQNGTASATLCDHAGLQQNNGHNHCENNSPLDEDEGDHMQNGAGDSVAEPWLDKATLNETASAPASVGSSNPHGSLDAEDLGDGENISSLNDVESPVNGEYGTLIAKEFPVPTTSDDENGISSGFTRTLNSLSPKDEFDDVEAGAASTHETEPHIEEQGNIPVAESCSPVLGDGARPLEVAGSDLSVKDIDKCDHASVSSPMADSPVAASDQTDLLNGLPQESIATDGQSSASQDHEAKNCGSFTLNGKGRSQERALERKILPPRPRRGMRLEEIVQNITPSRHKACSVGSSSSNKGKISEPQIPARCPESEMTFSVQELPSFDAAVCREERPPENPSSSSESEVLAEARLLRSKPHNSDENDPKPFRGTVISKPIVSTLKGFRQKRAVCFRVHPSAPEPVKKVLRSPCEPEPIKKVLRSPCEPEPVPVKKVLRSTCEPEPVKKVLRSTCEPEPVKKILRSTAQPKPCTQSAISQQKNVSHQAVPVGPKKPGQKTRKRKKFQTGQSAVFVSKEPEIKLKYVNYKEEKRDNRVDTFVPYVRVEMNKYSTCTVINYPEEEKTKLKKGKSTFSGCQAYSSGQVPTTSCLVLGRLSTESRRRSHLTCCLCRRSANAKDLGDLHGPYYPDGSKPSAKTCHDVRTLKDDLGVDDSDSPFTVRGRRQHQAAAAAATTAEPLGRSTRHGQSATMEAALPGLRCRRSSERDCKKGSPAAKKPKSDSSSDDWFGPPLVPLDDCEYWVHEDCAIWCAGVYLVKGKLYGLEEATKLAQETVCTSCHKSGATIGCYFKGCPNKYHYTCAFLSALDVSSEAPMLVKPDPFISAPVNQFSSFGTGVLVPFSVVSFMMASILSVSSDVQQSSGVEDAPSNLESSRDPPLAEPSDQGIAKKRKTKKKIKLTKEEKKLAKLEKASQDFQSNKEEFGQFLDRIDLWLQTRHQQVMNLFGNYDQNGTGILSCEEFKLGMRDLNIPCTEAQLYTLTRLLDQNHDSSIDYIELAASLQRARFADQTADEYKEDGLEEEDNDQAEDTSAEMDCKVTECDRESLKLLPGPPRFLLLRLRLITFDNAHSHPGHFELVVRSDTQVYGLLCRIREKVGIESTQLSVFRDKTFSEESFLPPDQELEECGFSGGPRHCPPPVTLYYDYRTEFRGCPVVNCDYYFNTRRR</sequence>
<dbReference type="PROSITE" id="PS51805">
    <property type="entry name" value="EPHD"/>
    <property type="match status" value="1"/>
</dbReference>
<evidence type="ECO:0000256" key="3">
    <source>
        <dbReference type="ARBA" id="ARBA00022771"/>
    </source>
</evidence>
<dbReference type="GO" id="GO:0006357">
    <property type="term" value="P:regulation of transcription by RNA polymerase II"/>
    <property type="evidence" value="ECO:0007669"/>
    <property type="project" value="TreeGrafter"/>
</dbReference>
<evidence type="ECO:0000256" key="1">
    <source>
        <dbReference type="ARBA" id="ARBA00022553"/>
    </source>
</evidence>
<feature type="region of interest" description="Disordered" evidence="6">
    <location>
        <begin position="251"/>
        <end position="287"/>
    </location>
</feature>
<evidence type="ECO:0000259" key="8">
    <source>
        <dbReference type="PROSITE" id="PS51805"/>
    </source>
</evidence>
<accession>A0A8X7X3J5</accession>
<dbReference type="GO" id="GO:0008270">
    <property type="term" value="F:zinc ion binding"/>
    <property type="evidence" value="ECO:0007669"/>
    <property type="project" value="UniProtKB-KW"/>
</dbReference>
<dbReference type="PROSITE" id="PS50222">
    <property type="entry name" value="EF_HAND_2"/>
    <property type="match status" value="1"/>
</dbReference>
<reference evidence="9 10" key="1">
    <citation type="journal article" date="2021" name="Cell">
        <title>Tracing the genetic footprints of vertebrate landing in non-teleost ray-finned fishes.</title>
        <authorList>
            <person name="Bi X."/>
            <person name="Wang K."/>
            <person name="Yang L."/>
            <person name="Pan H."/>
            <person name="Jiang H."/>
            <person name="Wei Q."/>
            <person name="Fang M."/>
            <person name="Yu H."/>
            <person name="Zhu C."/>
            <person name="Cai Y."/>
            <person name="He Y."/>
            <person name="Gan X."/>
            <person name="Zeng H."/>
            <person name="Yu D."/>
            <person name="Zhu Y."/>
            <person name="Jiang H."/>
            <person name="Qiu Q."/>
            <person name="Yang H."/>
            <person name="Zhang Y.E."/>
            <person name="Wang W."/>
            <person name="Zhu M."/>
            <person name="He S."/>
            <person name="Zhang G."/>
        </authorList>
    </citation>
    <scope>NUCLEOTIDE SEQUENCE [LARGE SCALE GENOMIC DNA]</scope>
    <source>
        <strain evidence="9">Bchr_013</strain>
    </source>
</reference>
<dbReference type="PROSITE" id="PS00018">
    <property type="entry name" value="EF_HAND_1"/>
    <property type="match status" value="1"/>
</dbReference>
<feature type="region of interest" description="Disordered" evidence="6">
    <location>
        <begin position="301"/>
        <end position="351"/>
    </location>
</feature>
<dbReference type="InterPro" id="IPR002048">
    <property type="entry name" value="EF_hand_dom"/>
</dbReference>